<proteinExistence type="predicted"/>
<dbReference type="Proteomes" id="UP001501020">
    <property type="component" value="Unassembled WGS sequence"/>
</dbReference>
<comment type="caution">
    <text evidence="1">The sequence shown here is derived from an EMBL/GenBank/DDBJ whole genome shotgun (WGS) entry which is preliminary data.</text>
</comment>
<dbReference type="RefSeq" id="WP_344263805.1">
    <property type="nucleotide sequence ID" value="NZ_BAAAMR010000012.1"/>
</dbReference>
<dbReference type="Pfam" id="PF12900">
    <property type="entry name" value="Pyridox_ox_2"/>
    <property type="match status" value="1"/>
</dbReference>
<keyword evidence="2" id="KW-1185">Reference proteome</keyword>
<dbReference type="EMBL" id="BAAAMR010000012">
    <property type="protein sequence ID" value="GAA2128579.1"/>
    <property type="molecule type" value="Genomic_DNA"/>
</dbReference>
<accession>A0ABP5K943</accession>
<protein>
    <submittedName>
        <fullName evidence="1">Pyridoxamine 5'-phosphate oxidase family protein</fullName>
    </submittedName>
</protein>
<reference evidence="2" key="1">
    <citation type="journal article" date="2019" name="Int. J. Syst. Evol. Microbiol.">
        <title>The Global Catalogue of Microorganisms (GCM) 10K type strain sequencing project: providing services to taxonomists for standard genome sequencing and annotation.</title>
        <authorList>
            <consortium name="The Broad Institute Genomics Platform"/>
            <consortium name="The Broad Institute Genome Sequencing Center for Infectious Disease"/>
            <person name="Wu L."/>
            <person name="Ma J."/>
        </authorList>
    </citation>
    <scope>NUCLEOTIDE SEQUENCE [LARGE SCALE GENOMIC DNA]</scope>
    <source>
        <strain evidence="2">JCM 13850</strain>
    </source>
</reference>
<organism evidence="1 2">
    <name type="scientific">Actinomadura napierensis</name>
    <dbReference type="NCBI Taxonomy" id="267854"/>
    <lineage>
        <taxon>Bacteria</taxon>
        <taxon>Bacillati</taxon>
        <taxon>Actinomycetota</taxon>
        <taxon>Actinomycetes</taxon>
        <taxon>Streptosporangiales</taxon>
        <taxon>Thermomonosporaceae</taxon>
        <taxon>Actinomadura</taxon>
    </lineage>
</organism>
<dbReference type="SUPFAM" id="SSF50475">
    <property type="entry name" value="FMN-binding split barrel"/>
    <property type="match status" value="1"/>
</dbReference>
<dbReference type="Gene3D" id="2.30.110.10">
    <property type="entry name" value="Electron Transport, Fmn-binding Protein, Chain A"/>
    <property type="match status" value="1"/>
</dbReference>
<gene>
    <name evidence="1" type="ORF">GCM10009727_19290</name>
</gene>
<evidence type="ECO:0000313" key="2">
    <source>
        <dbReference type="Proteomes" id="UP001501020"/>
    </source>
</evidence>
<name>A0ABP5K943_9ACTN</name>
<evidence type="ECO:0000313" key="1">
    <source>
        <dbReference type="EMBL" id="GAA2128579.1"/>
    </source>
</evidence>
<dbReference type="InterPro" id="IPR024747">
    <property type="entry name" value="Pyridox_Oxase-rel"/>
</dbReference>
<dbReference type="InterPro" id="IPR012349">
    <property type="entry name" value="Split_barrel_FMN-bd"/>
</dbReference>
<sequence length="133" mass="13943">MNDETGARNLSRAECKTLLSSETIGRVVFTDQALPAVTPVRFTVDDGGLVVCAPAGERLGAAVRGTIVAFQADRFDPAGLTGWTITVVGHARAVGSPDERVRSALGPSGPGTEYFRIPFERFSGHSVGHTSTA</sequence>